<dbReference type="AlphaFoldDB" id="A0A7W9J8W5"/>
<evidence type="ECO:0000313" key="3">
    <source>
        <dbReference type="Proteomes" id="UP000549971"/>
    </source>
</evidence>
<feature type="transmembrane region" description="Helical" evidence="1">
    <location>
        <begin position="495"/>
        <end position="516"/>
    </location>
</feature>
<feature type="transmembrane region" description="Helical" evidence="1">
    <location>
        <begin position="559"/>
        <end position="580"/>
    </location>
</feature>
<feature type="transmembrane region" description="Helical" evidence="1">
    <location>
        <begin position="338"/>
        <end position="358"/>
    </location>
</feature>
<dbReference type="EMBL" id="JACHMY010000001">
    <property type="protein sequence ID" value="MBB5837325.1"/>
    <property type="molecule type" value="Genomic_DNA"/>
</dbReference>
<feature type="transmembrane region" description="Helical" evidence="1">
    <location>
        <begin position="51"/>
        <end position="72"/>
    </location>
</feature>
<gene>
    <name evidence="2" type="ORF">HDA39_004059</name>
</gene>
<feature type="transmembrane region" description="Helical" evidence="1">
    <location>
        <begin position="522"/>
        <end position="547"/>
    </location>
</feature>
<dbReference type="Proteomes" id="UP000549971">
    <property type="component" value="Unassembled WGS sequence"/>
</dbReference>
<organism evidence="2 3">
    <name type="scientific">Kribbella italica</name>
    <dbReference type="NCBI Taxonomy" id="1540520"/>
    <lineage>
        <taxon>Bacteria</taxon>
        <taxon>Bacillati</taxon>
        <taxon>Actinomycetota</taxon>
        <taxon>Actinomycetes</taxon>
        <taxon>Propionibacteriales</taxon>
        <taxon>Kribbellaceae</taxon>
        <taxon>Kribbella</taxon>
    </lineage>
</organism>
<sequence length="746" mass="79741">MAVFGAVHTGVPLATVLGYDLYFVVGVVLPGLLLVRAFWRSTGNWVEDFALGAAVGIVYQFAGWAGFTALGIQPWLKLWPAALLVAFAVVPKLRQYWRIATPAPLPHVWSWGVALSLAVMLFAVLTGPMLYHLAPGVAENNLDQQFTPAYHQDMLFHLSMVHELMRSVPPQLPQVAGLPLDYHWFANADMAAAAHLTGLSPELVLFRLWPVPLTAVVVLLTATLARQVSRQWIAAVIAVAILAVPASGALIGHRRLSVVGNLIYYPSPSQTFALVVLTAAAVFFVEALYRRGRPGVWVLATALAVVGGGAKPTVLPLLLGGAGLAGLYLAVRKRGVPARSLLACGFLLIAGVIAMLTVTGSTGGSGLRPLAVLRTMGTPYRATTGDTSLAATGDFLLRPIAEGRVSAVLVLLAVVLIGQVGLLVGAGLLASRRTRTDPTAWFLLGTLAAAWAAFLLVDHPSSSEFYFLRGAVPFAAVAAAWMVTVAIRGRAVHHLAGPVVASLLYGVLIFAAQQWVEEPVLGTGWTAVLSVARGVVVFVVLALLAWFCWHRVVAARADLAGVGLLVPVLVVMGMAFSSMVDQARSSRESTAPLVYSAKYGLYNADEQEAASWLQQHSAPDDVVATNTACLSQRRDCVALGYLVSGLAGRRTLLEGWGYTQQVMSLHGIGGKGYMLQPSPWRDRWELTTRLFSRPDPSAIRSARDRYGVRWLFVDRVNGRPATVATGEGVEVAFRNRGVTVVRITGN</sequence>
<keyword evidence="1" id="KW-0812">Transmembrane</keyword>
<feature type="transmembrane region" description="Helical" evidence="1">
    <location>
        <begin position="441"/>
        <end position="459"/>
    </location>
</feature>
<evidence type="ECO:0000313" key="2">
    <source>
        <dbReference type="EMBL" id="MBB5837325.1"/>
    </source>
</evidence>
<accession>A0A7W9J8W5</accession>
<feature type="transmembrane region" description="Helical" evidence="1">
    <location>
        <begin position="263"/>
        <end position="285"/>
    </location>
</feature>
<feature type="transmembrane region" description="Helical" evidence="1">
    <location>
        <begin position="314"/>
        <end position="331"/>
    </location>
</feature>
<feature type="transmembrane region" description="Helical" evidence="1">
    <location>
        <begin position="292"/>
        <end position="308"/>
    </location>
</feature>
<feature type="transmembrane region" description="Helical" evidence="1">
    <location>
        <begin position="206"/>
        <end position="225"/>
    </location>
</feature>
<keyword evidence="1" id="KW-0472">Membrane</keyword>
<reference evidence="2 3" key="1">
    <citation type="submission" date="2020-08" db="EMBL/GenBank/DDBJ databases">
        <title>Sequencing the genomes of 1000 actinobacteria strains.</title>
        <authorList>
            <person name="Klenk H.-P."/>
        </authorList>
    </citation>
    <scope>NUCLEOTIDE SEQUENCE [LARGE SCALE GENOMIC DNA]</scope>
    <source>
        <strain evidence="2 3">DSM 28967</strain>
    </source>
</reference>
<protein>
    <submittedName>
        <fullName evidence="2">Uncharacterized protein</fullName>
    </submittedName>
</protein>
<feature type="transmembrane region" description="Helical" evidence="1">
    <location>
        <begin position="405"/>
        <end position="429"/>
    </location>
</feature>
<feature type="transmembrane region" description="Helical" evidence="1">
    <location>
        <begin position="78"/>
        <end position="97"/>
    </location>
</feature>
<dbReference type="RefSeq" id="WP_184797262.1">
    <property type="nucleotide sequence ID" value="NZ_JACHMY010000001.1"/>
</dbReference>
<comment type="caution">
    <text evidence="2">The sequence shown here is derived from an EMBL/GenBank/DDBJ whole genome shotgun (WGS) entry which is preliminary data.</text>
</comment>
<feature type="transmembrane region" description="Helical" evidence="1">
    <location>
        <begin position="21"/>
        <end position="39"/>
    </location>
</feature>
<proteinExistence type="predicted"/>
<evidence type="ECO:0000256" key="1">
    <source>
        <dbReference type="SAM" id="Phobius"/>
    </source>
</evidence>
<keyword evidence="1" id="KW-1133">Transmembrane helix</keyword>
<feature type="transmembrane region" description="Helical" evidence="1">
    <location>
        <begin position="109"/>
        <end position="131"/>
    </location>
</feature>
<feature type="transmembrane region" description="Helical" evidence="1">
    <location>
        <begin position="232"/>
        <end position="251"/>
    </location>
</feature>
<name>A0A7W9J8W5_9ACTN</name>
<feature type="transmembrane region" description="Helical" evidence="1">
    <location>
        <begin position="465"/>
        <end position="483"/>
    </location>
</feature>
<keyword evidence="3" id="KW-1185">Reference proteome</keyword>